<evidence type="ECO:0008006" key="4">
    <source>
        <dbReference type="Google" id="ProtNLM"/>
    </source>
</evidence>
<feature type="transmembrane region" description="Helical" evidence="1">
    <location>
        <begin position="127"/>
        <end position="151"/>
    </location>
</feature>
<reference evidence="2 3" key="1">
    <citation type="journal article" date="2016" name="Nat. Commun.">
        <title>Thousands of microbial genomes shed light on interconnected biogeochemical processes in an aquifer system.</title>
        <authorList>
            <person name="Anantharaman K."/>
            <person name="Brown C.T."/>
            <person name="Hug L.A."/>
            <person name="Sharon I."/>
            <person name="Castelle C.J."/>
            <person name="Probst A.J."/>
            <person name="Thomas B.C."/>
            <person name="Singh A."/>
            <person name="Wilkins M.J."/>
            <person name="Karaoz U."/>
            <person name="Brodie E.L."/>
            <person name="Williams K.H."/>
            <person name="Hubbard S.S."/>
            <person name="Banfield J.F."/>
        </authorList>
    </citation>
    <scope>NUCLEOTIDE SEQUENCE [LARGE SCALE GENOMIC DNA]</scope>
</reference>
<proteinExistence type="predicted"/>
<dbReference type="Pfam" id="PF07098">
    <property type="entry name" value="DUF1360"/>
    <property type="match status" value="1"/>
</dbReference>
<evidence type="ECO:0000313" key="2">
    <source>
        <dbReference type="EMBL" id="OGG71346.1"/>
    </source>
</evidence>
<sequence>MGRDEQNLWNFLFTLFYALVLLGGSWWLWSSGRLPIGITFFDAALITLASFRLARLFVYDQIMQFFRDWFLTITVVTDVGGNVTLLRELPVRGARRTAAELLGCPWCFGLWTVTVTTLIYFATPFAWLPILIFALAGALNIIHSLITLIGWKSESLAGGGVPHSHHRGTCG</sequence>
<keyword evidence="1" id="KW-0472">Membrane</keyword>
<feature type="transmembrane region" description="Helical" evidence="1">
    <location>
        <begin position="101"/>
        <end position="121"/>
    </location>
</feature>
<keyword evidence="1" id="KW-1133">Transmembrane helix</keyword>
<feature type="transmembrane region" description="Helical" evidence="1">
    <location>
        <begin position="34"/>
        <end position="54"/>
    </location>
</feature>
<keyword evidence="1" id="KW-0812">Transmembrane</keyword>
<dbReference type="STRING" id="1798508.A3A35_00045"/>
<protein>
    <recommendedName>
        <fullName evidence="4">DUF1360 domain-containing protein</fullName>
    </recommendedName>
</protein>
<organism evidence="2 3">
    <name type="scientific">Candidatus Kaiserbacteria bacterium RIFCSPLOWO2_01_FULL_51_21</name>
    <dbReference type="NCBI Taxonomy" id="1798508"/>
    <lineage>
        <taxon>Bacteria</taxon>
        <taxon>Candidatus Kaiseribacteriota</taxon>
    </lineage>
</organism>
<gene>
    <name evidence="2" type="ORF">A3A35_00045</name>
</gene>
<comment type="caution">
    <text evidence="2">The sequence shown here is derived from an EMBL/GenBank/DDBJ whole genome shotgun (WGS) entry which is preliminary data.</text>
</comment>
<evidence type="ECO:0000256" key="1">
    <source>
        <dbReference type="SAM" id="Phobius"/>
    </source>
</evidence>
<evidence type="ECO:0000313" key="3">
    <source>
        <dbReference type="Proteomes" id="UP000179115"/>
    </source>
</evidence>
<feature type="transmembrane region" description="Helical" evidence="1">
    <location>
        <begin position="7"/>
        <end position="28"/>
    </location>
</feature>
<dbReference type="EMBL" id="MFLV01000026">
    <property type="protein sequence ID" value="OGG71346.1"/>
    <property type="molecule type" value="Genomic_DNA"/>
</dbReference>
<dbReference type="AlphaFoldDB" id="A0A1F6ECH1"/>
<accession>A0A1F6ECH1</accession>
<dbReference type="Proteomes" id="UP000179115">
    <property type="component" value="Unassembled WGS sequence"/>
</dbReference>
<dbReference type="InterPro" id="IPR010773">
    <property type="entry name" value="Mycophage_PG1_Gp7"/>
</dbReference>
<name>A0A1F6ECH1_9BACT</name>